<keyword evidence="4" id="KW-1134">Transmembrane beta strand</keyword>
<dbReference type="EMBL" id="JBHULS010000001">
    <property type="protein sequence ID" value="MFD2550851.1"/>
    <property type="molecule type" value="Genomic_DNA"/>
</dbReference>
<dbReference type="Gene3D" id="1.20.1600.10">
    <property type="entry name" value="Outer membrane efflux proteins (OEP)"/>
    <property type="match status" value="1"/>
</dbReference>
<keyword evidence="9" id="KW-1185">Reference proteome</keyword>
<comment type="subcellular location">
    <subcellularLocation>
        <location evidence="1">Cell outer membrane</location>
    </subcellularLocation>
</comment>
<comment type="caution">
    <text evidence="8">The sequence shown here is derived from an EMBL/GenBank/DDBJ whole genome shotgun (WGS) entry which is preliminary data.</text>
</comment>
<keyword evidence="6" id="KW-0472">Membrane</keyword>
<dbReference type="Proteomes" id="UP001597472">
    <property type="component" value="Unassembled WGS sequence"/>
</dbReference>
<dbReference type="PANTHER" id="PTHR30026:SF20">
    <property type="entry name" value="OUTER MEMBRANE PROTEIN TOLC"/>
    <property type="match status" value="1"/>
</dbReference>
<organism evidence="8 9">
    <name type="scientific">Bizionia sediminis</name>
    <dbReference type="NCBI Taxonomy" id="1737064"/>
    <lineage>
        <taxon>Bacteria</taxon>
        <taxon>Pseudomonadati</taxon>
        <taxon>Bacteroidota</taxon>
        <taxon>Flavobacteriia</taxon>
        <taxon>Flavobacteriales</taxon>
        <taxon>Flavobacteriaceae</taxon>
        <taxon>Bizionia</taxon>
    </lineage>
</organism>
<reference evidence="9" key="1">
    <citation type="journal article" date="2019" name="Int. J. Syst. Evol. Microbiol.">
        <title>The Global Catalogue of Microorganisms (GCM) 10K type strain sequencing project: providing services to taxonomists for standard genome sequencing and annotation.</title>
        <authorList>
            <consortium name="The Broad Institute Genomics Platform"/>
            <consortium name="The Broad Institute Genome Sequencing Center for Infectious Disease"/>
            <person name="Wu L."/>
            <person name="Ma J."/>
        </authorList>
    </citation>
    <scope>NUCLEOTIDE SEQUENCE [LARGE SCALE GENOMIC DNA]</scope>
    <source>
        <strain evidence="9">KCTC 42587</strain>
    </source>
</reference>
<dbReference type="PANTHER" id="PTHR30026">
    <property type="entry name" value="OUTER MEMBRANE PROTEIN TOLC"/>
    <property type="match status" value="1"/>
</dbReference>
<dbReference type="InterPro" id="IPR003423">
    <property type="entry name" value="OMP_efflux"/>
</dbReference>
<evidence type="ECO:0000256" key="6">
    <source>
        <dbReference type="ARBA" id="ARBA00023136"/>
    </source>
</evidence>
<evidence type="ECO:0000313" key="8">
    <source>
        <dbReference type="EMBL" id="MFD2550851.1"/>
    </source>
</evidence>
<dbReference type="InterPro" id="IPR051906">
    <property type="entry name" value="TolC-like"/>
</dbReference>
<dbReference type="Pfam" id="PF02321">
    <property type="entry name" value="OEP"/>
    <property type="match status" value="1"/>
</dbReference>
<accession>A0ABW5KSZ0</accession>
<evidence type="ECO:0000256" key="2">
    <source>
        <dbReference type="ARBA" id="ARBA00007613"/>
    </source>
</evidence>
<keyword evidence="3" id="KW-0813">Transport</keyword>
<comment type="similarity">
    <text evidence="2">Belongs to the outer membrane factor (OMF) (TC 1.B.17) family.</text>
</comment>
<proteinExistence type="inferred from homology"/>
<evidence type="ECO:0000256" key="1">
    <source>
        <dbReference type="ARBA" id="ARBA00004442"/>
    </source>
</evidence>
<keyword evidence="7" id="KW-0998">Cell outer membrane</keyword>
<evidence type="ECO:0000256" key="3">
    <source>
        <dbReference type="ARBA" id="ARBA00022448"/>
    </source>
</evidence>
<name>A0ABW5KSZ0_9FLAO</name>
<gene>
    <name evidence="8" type="ORF">ACFSQP_03375</name>
</gene>
<evidence type="ECO:0000256" key="7">
    <source>
        <dbReference type="ARBA" id="ARBA00023237"/>
    </source>
</evidence>
<evidence type="ECO:0000256" key="5">
    <source>
        <dbReference type="ARBA" id="ARBA00022692"/>
    </source>
</evidence>
<evidence type="ECO:0000313" key="9">
    <source>
        <dbReference type="Proteomes" id="UP001597472"/>
    </source>
</evidence>
<evidence type="ECO:0000256" key="4">
    <source>
        <dbReference type="ARBA" id="ARBA00022452"/>
    </source>
</evidence>
<dbReference type="RefSeq" id="WP_376891769.1">
    <property type="nucleotide sequence ID" value="NZ_JBHULS010000001.1"/>
</dbReference>
<protein>
    <submittedName>
        <fullName evidence="8">TolC family protein</fullName>
    </submittedName>
</protein>
<dbReference type="SUPFAM" id="SSF56954">
    <property type="entry name" value="Outer membrane efflux proteins (OEP)"/>
    <property type="match status" value="1"/>
</dbReference>
<keyword evidence="5" id="KW-0812">Transmembrane</keyword>
<sequence>MKPAVTFLWLIIFPYIGVSQATISLETCYNLLAENYPLVQQKMLIENQRTLNLAEINAGKLPQINLDAQAVYLSDVTQIPLPDVAVNPPNNDQYKATLSINQLIFGNGQIAALKSVKSAELNTQQKHLDVQLYNLKQQVNSFYFSILHQMEHHRLLQAKKRQLEQKLQEVKSGIAYGVILPASDNVIVAELLKIEQQSTEVISTKTVLMQSLSALLGTPISINTTFETPEITVHISDSINRPEMALFALKKEEIESKKELIQKEISPKLVGFASGGYGNPGLNMLDNSFQTFYTVGVKLQWSVFDWQINKKKRQSLQINQNRLDNDAEIFHLNTSIAVNAYEQEISKISSMLQMDLEIIALRKHVLKSTESQLQNGVIPVSNYITELTNLFEAENRFAQHSLTLQLAKANYNLAKGH</sequence>